<dbReference type="Proteomes" id="UP000054279">
    <property type="component" value="Unassembled WGS sequence"/>
</dbReference>
<dbReference type="OrthoDB" id="198652at2759"/>
<name>A0A0C9VAT5_SPHS4</name>
<keyword evidence="2" id="KW-1185">Reference proteome</keyword>
<organism evidence="1 2">
    <name type="scientific">Sphaerobolus stellatus (strain SS14)</name>
    <dbReference type="NCBI Taxonomy" id="990650"/>
    <lineage>
        <taxon>Eukaryota</taxon>
        <taxon>Fungi</taxon>
        <taxon>Dikarya</taxon>
        <taxon>Basidiomycota</taxon>
        <taxon>Agaricomycotina</taxon>
        <taxon>Agaricomycetes</taxon>
        <taxon>Phallomycetidae</taxon>
        <taxon>Geastrales</taxon>
        <taxon>Sphaerobolaceae</taxon>
        <taxon>Sphaerobolus</taxon>
    </lineage>
</organism>
<proteinExistence type="predicted"/>
<sequence length="66" mass="7725">MLWYEPYKKDLPAKQTQLLQLWDELGIPHEEPKQLWGTKLTIIGFDVDPNAMTITMPHQACMDLIE</sequence>
<dbReference type="HOGENOM" id="CLU_192610_0_0_1"/>
<evidence type="ECO:0000313" key="1">
    <source>
        <dbReference type="EMBL" id="KIJ38677.1"/>
    </source>
</evidence>
<dbReference type="EMBL" id="KN837158">
    <property type="protein sequence ID" value="KIJ38677.1"/>
    <property type="molecule type" value="Genomic_DNA"/>
</dbReference>
<accession>A0A0C9VAT5</accession>
<reference evidence="1 2" key="1">
    <citation type="submission" date="2014-06" db="EMBL/GenBank/DDBJ databases">
        <title>Evolutionary Origins and Diversification of the Mycorrhizal Mutualists.</title>
        <authorList>
            <consortium name="DOE Joint Genome Institute"/>
            <consortium name="Mycorrhizal Genomics Consortium"/>
            <person name="Kohler A."/>
            <person name="Kuo A."/>
            <person name="Nagy L.G."/>
            <person name="Floudas D."/>
            <person name="Copeland A."/>
            <person name="Barry K.W."/>
            <person name="Cichocki N."/>
            <person name="Veneault-Fourrey C."/>
            <person name="LaButti K."/>
            <person name="Lindquist E.A."/>
            <person name="Lipzen A."/>
            <person name="Lundell T."/>
            <person name="Morin E."/>
            <person name="Murat C."/>
            <person name="Riley R."/>
            <person name="Ohm R."/>
            <person name="Sun H."/>
            <person name="Tunlid A."/>
            <person name="Henrissat B."/>
            <person name="Grigoriev I.V."/>
            <person name="Hibbett D.S."/>
            <person name="Martin F."/>
        </authorList>
    </citation>
    <scope>NUCLEOTIDE SEQUENCE [LARGE SCALE GENOMIC DNA]</scope>
    <source>
        <strain evidence="1 2">SS14</strain>
    </source>
</reference>
<protein>
    <submittedName>
        <fullName evidence="1">Uncharacterized protein</fullName>
    </submittedName>
</protein>
<dbReference type="AlphaFoldDB" id="A0A0C9VAT5"/>
<gene>
    <name evidence="1" type="ORF">M422DRAFT_176190</name>
</gene>
<evidence type="ECO:0000313" key="2">
    <source>
        <dbReference type="Proteomes" id="UP000054279"/>
    </source>
</evidence>